<evidence type="ECO:0000256" key="1">
    <source>
        <dbReference type="SAM" id="MobiDB-lite"/>
    </source>
</evidence>
<keyword evidence="4" id="KW-1185">Reference proteome</keyword>
<reference evidence="3 4" key="1">
    <citation type="submission" date="2015-03" db="EMBL/GenBank/DDBJ databases">
        <title>Genome sequence of Kiloniella sp. P1-1, isolated from the gut microflora of Pacific white shrimp, Penaeus vannamei.</title>
        <authorList>
            <person name="Shao Z."/>
            <person name="Wang L."/>
            <person name="Li X."/>
        </authorList>
    </citation>
    <scope>NUCLEOTIDE SEQUENCE [LARGE SCALE GENOMIC DNA]</scope>
    <source>
        <strain evidence="3 4">P1-1</strain>
    </source>
</reference>
<dbReference type="AlphaFoldDB" id="A0A0M2R2V8"/>
<name>A0A0M2R2V8_9PROT</name>
<feature type="transmembrane region" description="Helical" evidence="2">
    <location>
        <begin position="114"/>
        <end position="135"/>
    </location>
</feature>
<accession>A0A0M2R2V8</accession>
<keyword evidence="2" id="KW-0812">Transmembrane</keyword>
<feature type="region of interest" description="Disordered" evidence="1">
    <location>
        <begin position="71"/>
        <end position="109"/>
    </location>
</feature>
<evidence type="ECO:0000313" key="4">
    <source>
        <dbReference type="Proteomes" id="UP000034491"/>
    </source>
</evidence>
<comment type="caution">
    <text evidence="3">The sequence shown here is derived from an EMBL/GenBank/DDBJ whole genome shotgun (WGS) entry which is preliminary data.</text>
</comment>
<gene>
    <name evidence="3" type="ORF">WH95_15700</name>
</gene>
<dbReference type="STRING" id="1549748.WH95_15700"/>
<dbReference type="OrthoDB" id="8480136at2"/>
<evidence type="ECO:0000256" key="2">
    <source>
        <dbReference type="SAM" id="Phobius"/>
    </source>
</evidence>
<dbReference type="Proteomes" id="UP000034491">
    <property type="component" value="Unassembled WGS sequence"/>
</dbReference>
<keyword evidence="2" id="KW-0472">Membrane</keyword>
<dbReference type="EMBL" id="LANI01000023">
    <property type="protein sequence ID" value="KKJ76001.1"/>
    <property type="molecule type" value="Genomic_DNA"/>
</dbReference>
<dbReference type="RefSeq" id="WP_046509019.1">
    <property type="nucleotide sequence ID" value="NZ_LANI01000023.1"/>
</dbReference>
<evidence type="ECO:0000313" key="3">
    <source>
        <dbReference type="EMBL" id="KKJ76001.1"/>
    </source>
</evidence>
<keyword evidence="2" id="KW-1133">Transmembrane helix</keyword>
<organism evidence="3 4">
    <name type="scientific">Kiloniella litopenaei</name>
    <dbReference type="NCBI Taxonomy" id="1549748"/>
    <lineage>
        <taxon>Bacteria</taxon>
        <taxon>Pseudomonadati</taxon>
        <taxon>Pseudomonadota</taxon>
        <taxon>Alphaproteobacteria</taxon>
        <taxon>Rhodospirillales</taxon>
        <taxon>Kiloniellaceae</taxon>
        <taxon>Kiloniella</taxon>
    </lineage>
</organism>
<proteinExistence type="predicted"/>
<sequence length="138" mass="15700">MSQAVSFEVDTYQNNRWVLECVLDDKDMALSTAKRLYDSKRFSAVRVVQETYDENSNSSRERVIYETTVADRDNRAAKARQPATKVNRSERQPLKKRPRQKTEPKNAKKSGPSLWVLLLLLTIILAGGAGLLVFIKSL</sequence>
<protein>
    <submittedName>
        <fullName evidence="3">Uncharacterized protein</fullName>
    </submittedName>
</protein>